<comment type="caution">
    <text evidence="1">The sequence shown here is derived from an EMBL/GenBank/DDBJ whole genome shotgun (WGS) entry which is preliminary data.</text>
</comment>
<protein>
    <submittedName>
        <fullName evidence="1">Uncharacterized protein</fullName>
    </submittedName>
</protein>
<reference evidence="1 2" key="1">
    <citation type="journal article" date="2022" name="bioRxiv">
        <title>The genome of the oomycete Peronosclerospora sorghi, a cosmopolitan pathogen of maize and sorghum, is inflated with dispersed pseudogenes.</title>
        <authorList>
            <person name="Fletcher K."/>
            <person name="Martin F."/>
            <person name="Isakeit T."/>
            <person name="Cavanaugh K."/>
            <person name="Magill C."/>
            <person name="Michelmore R."/>
        </authorList>
    </citation>
    <scope>NUCLEOTIDE SEQUENCE [LARGE SCALE GENOMIC DNA]</scope>
    <source>
        <strain evidence="1">P6</strain>
    </source>
</reference>
<name>A0ACC0WG27_9STRA</name>
<keyword evidence="2" id="KW-1185">Reference proteome</keyword>
<accession>A0ACC0WG27</accession>
<evidence type="ECO:0000313" key="1">
    <source>
        <dbReference type="EMBL" id="KAI9917537.1"/>
    </source>
</evidence>
<dbReference type="Proteomes" id="UP001163321">
    <property type="component" value="Chromosome 13"/>
</dbReference>
<sequence length="127" mass="14065">MHLRLGFSGYWLLSVTCYFQIDSDHQADQSTDATEKTSLTTPKLVTCSPRERTPSEHMVTVGRSFIDGIGLCGPLKTILASAMGADWIQLKVQALETFQRVLEWDSPALGSDEPLDLNVRALKRVAI</sequence>
<organism evidence="1 2">
    <name type="scientific">Peronosclerospora sorghi</name>
    <dbReference type="NCBI Taxonomy" id="230839"/>
    <lineage>
        <taxon>Eukaryota</taxon>
        <taxon>Sar</taxon>
        <taxon>Stramenopiles</taxon>
        <taxon>Oomycota</taxon>
        <taxon>Peronosporomycetes</taxon>
        <taxon>Peronosporales</taxon>
        <taxon>Peronosporaceae</taxon>
        <taxon>Peronosclerospora</taxon>
    </lineage>
</organism>
<evidence type="ECO:0000313" key="2">
    <source>
        <dbReference type="Proteomes" id="UP001163321"/>
    </source>
</evidence>
<dbReference type="EMBL" id="CM047592">
    <property type="protein sequence ID" value="KAI9917537.1"/>
    <property type="molecule type" value="Genomic_DNA"/>
</dbReference>
<proteinExistence type="predicted"/>
<gene>
    <name evidence="1" type="ORF">PsorP6_013297</name>
</gene>